<evidence type="ECO:0000313" key="2">
    <source>
        <dbReference type="EMBL" id="KKN78839.1"/>
    </source>
</evidence>
<dbReference type="EMBL" id="LAZR01000256">
    <property type="protein sequence ID" value="KKN78839.1"/>
    <property type="molecule type" value="Genomic_DNA"/>
</dbReference>
<organism evidence="2">
    <name type="scientific">marine sediment metagenome</name>
    <dbReference type="NCBI Taxonomy" id="412755"/>
    <lineage>
        <taxon>unclassified sequences</taxon>
        <taxon>metagenomes</taxon>
        <taxon>ecological metagenomes</taxon>
    </lineage>
</organism>
<reference evidence="2" key="1">
    <citation type="journal article" date="2015" name="Nature">
        <title>Complex archaea that bridge the gap between prokaryotes and eukaryotes.</title>
        <authorList>
            <person name="Spang A."/>
            <person name="Saw J.H."/>
            <person name="Jorgensen S.L."/>
            <person name="Zaremba-Niedzwiedzka K."/>
            <person name="Martijn J."/>
            <person name="Lind A.E."/>
            <person name="van Eijk R."/>
            <person name="Schleper C."/>
            <person name="Guy L."/>
            <person name="Ettema T.J."/>
        </authorList>
    </citation>
    <scope>NUCLEOTIDE SEQUENCE</scope>
</reference>
<accession>A0A0F9THX6</accession>
<dbReference type="AlphaFoldDB" id="A0A0F9THX6"/>
<name>A0A0F9THX6_9ZZZZ</name>
<protein>
    <submittedName>
        <fullName evidence="2">Uncharacterized protein</fullName>
    </submittedName>
</protein>
<proteinExistence type="predicted"/>
<comment type="caution">
    <text evidence="2">The sequence shown here is derived from an EMBL/GenBank/DDBJ whole genome shotgun (WGS) entry which is preliminary data.</text>
</comment>
<sequence>MNSQEPDDPKGLHYTCPHCGKTFPKFMGEEARGHMVICKELSESQEPDHTPEKVSEFVEKMRDKWKLKKRIEGHVSGEDIYELCNKLEAETNLLENMTYERDRWAEEAKDRDELAIRNDNQRGQIIELTKRADAAESDKKRLKEVLEQDASNLHQLYSDQQEGFMEMRANLKTAESLIKHYGIDEKYEQALKGDSNGK</sequence>
<gene>
    <name evidence="2" type="ORF">LCGC14_0346110</name>
</gene>
<evidence type="ECO:0000256" key="1">
    <source>
        <dbReference type="SAM" id="Coils"/>
    </source>
</evidence>
<feature type="coiled-coil region" evidence="1">
    <location>
        <begin position="118"/>
        <end position="152"/>
    </location>
</feature>
<keyword evidence="1" id="KW-0175">Coiled coil</keyword>